<dbReference type="AlphaFoldDB" id="A0A3G2T6A4"/>
<dbReference type="CDD" id="cd05233">
    <property type="entry name" value="SDR_c"/>
    <property type="match status" value="1"/>
</dbReference>
<protein>
    <submittedName>
        <fullName evidence="1">SDR family oxidoreductase</fullName>
    </submittedName>
</protein>
<dbReference type="InterPro" id="IPR036291">
    <property type="entry name" value="NAD(P)-bd_dom_sf"/>
</dbReference>
<dbReference type="PRINTS" id="PR00081">
    <property type="entry name" value="GDHRDH"/>
</dbReference>
<name>A0A3G2T6A4_9GAMM</name>
<dbReference type="GO" id="GO:0016616">
    <property type="term" value="F:oxidoreductase activity, acting on the CH-OH group of donors, NAD or NADP as acceptor"/>
    <property type="evidence" value="ECO:0007669"/>
    <property type="project" value="TreeGrafter"/>
</dbReference>
<sequence length="237" mass="26518">MSKTFVIYGVSKGLGQAILQTVPQIQDQVFGISRSKPACDLPHFHWISTDLSKPEQARDCVKNQIQKQSVDYLIYNVGIWEEKAFDADYDFEQCSDLEISNLIHTNIQSCILTIQSLLENLRLSPNAKIILIGSTWGLDNHSGKEVVFSASKFALRGIVHALRDTLRKDQIGISILNLGYLATEFDIHTPVDEVLQQSDHQFIPLQDVILAIKFILSTSKASCVKEIDMPAMADSNL</sequence>
<dbReference type="InterPro" id="IPR002347">
    <property type="entry name" value="SDR_fam"/>
</dbReference>
<dbReference type="Proteomes" id="UP000279962">
    <property type="component" value="Chromosome"/>
</dbReference>
<dbReference type="RefSeq" id="WP_087552271.1">
    <property type="nucleotide sequence ID" value="NZ_CP033133.1"/>
</dbReference>
<dbReference type="Gene3D" id="3.40.50.720">
    <property type="entry name" value="NAD(P)-binding Rossmann-like Domain"/>
    <property type="match status" value="1"/>
</dbReference>
<accession>A0A3G2T6A4</accession>
<reference evidence="1 2" key="1">
    <citation type="submission" date="2018-10" db="EMBL/GenBank/DDBJ databases">
        <title>The complete genome of Acinetobacter wuhouensis strain WCHAW010062.</title>
        <authorList>
            <person name="Hu Y."/>
            <person name="Long H."/>
            <person name="Feng Y."/>
            <person name="Zong Z."/>
        </authorList>
    </citation>
    <scope>NUCLEOTIDE SEQUENCE [LARGE SCALE GENOMIC DNA]</scope>
    <source>
        <strain evidence="1 2">WCHAW010062</strain>
    </source>
</reference>
<dbReference type="EMBL" id="CP033133">
    <property type="protein sequence ID" value="AYO55850.1"/>
    <property type="molecule type" value="Genomic_DNA"/>
</dbReference>
<dbReference type="SUPFAM" id="SSF51735">
    <property type="entry name" value="NAD(P)-binding Rossmann-fold domains"/>
    <property type="match status" value="1"/>
</dbReference>
<dbReference type="InterPro" id="IPR052184">
    <property type="entry name" value="SDR_enzymes"/>
</dbReference>
<dbReference type="PANTHER" id="PTHR45458">
    <property type="entry name" value="SHORT-CHAIN DEHYDROGENASE/REDUCTASE SDR"/>
    <property type="match status" value="1"/>
</dbReference>
<dbReference type="Pfam" id="PF00106">
    <property type="entry name" value="adh_short"/>
    <property type="match status" value="1"/>
</dbReference>
<evidence type="ECO:0000313" key="1">
    <source>
        <dbReference type="EMBL" id="AYO55850.1"/>
    </source>
</evidence>
<evidence type="ECO:0000313" key="2">
    <source>
        <dbReference type="Proteomes" id="UP000279962"/>
    </source>
</evidence>
<proteinExistence type="predicted"/>
<organism evidence="1 2">
    <name type="scientific">Acinetobacter wuhouensis</name>
    <dbReference type="NCBI Taxonomy" id="1879050"/>
    <lineage>
        <taxon>Bacteria</taxon>
        <taxon>Pseudomonadati</taxon>
        <taxon>Pseudomonadota</taxon>
        <taxon>Gammaproteobacteria</taxon>
        <taxon>Moraxellales</taxon>
        <taxon>Moraxellaceae</taxon>
        <taxon>Acinetobacter</taxon>
    </lineage>
</organism>
<gene>
    <name evidence="1" type="ORF">CDG68_20385</name>
</gene>
<dbReference type="PANTHER" id="PTHR45458:SF1">
    <property type="entry name" value="SHORT CHAIN DEHYDROGENASE"/>
    <property type="match status" value="1"/>
</dbReference>